<reference evidence="1 2" key="1">
    <citation type="submission" date="2016-04" db="EMBL/GenBank/DDBJ databases">
        <authorList>
            <person name="Chen L."/>
            <person name="Zhuang W."/>
            <person name="Wang G."/>
        </authorList>
    </citation>
    <scope>NUCLEOTIDE SEQUENCE [LARGE SCALE GENOMIC DNA]</scope>
    <source>
        <strain evidence="2">GR20</strain>
    </source>
</reference>
<evidence type="ECO:0000313" key="1">
    <source>
        <dbReference type="EMBL" id="OQP44381.1"/>
    </source>
</evidence>
<gene>
    <name evidence="1" type="ORF">A4D02_35165</name>
</gene>
<sequence length="83" mass="9590">MALLETLISYEKLSSVVLTWRLFFNAFPILFNNFSVSAADSSWAMGLRADGLRFRMYAIKIGFPYFKTLEKGALRYMSYNKCP</sequence>
<protein>
    <submittedName>
        <fullName evidence="1">Uncharacterized protein</fullName>
    </submittedName>
</protein>
<dbReference type="Proteomes" id="UP000192277">
    <property type="component" value="Unassembled WGS sequence"/>
</dbReference>
<comment type="caution">
    <text evidence="1">The sequence shown here is derived from an EMBL/GenBank/DDBJ whole genome shotgun (WGS) entry which is preliminary data.</text>
</comment>
<name>A0ABX3NU37_9BACT</name>
<proteinExistence type="predicted"/>
<keyword evidence="2" id="KW-1185">Reference proteome</keyword>
<organism evidence="1 2">
    <name type="scientific">Niastella koreensis</name>
    <dbReference type="NCBI Taxonomy" id="354356"/>
    <lineage>
        <taxon>Bacteria</taxon>
        <taxon>Pseudomonadati</taxon>
        <taxon>Bacteroidota</taxon>
        <taxon>Chitinophagia</taxon>
        <taxon>Chitinophagales</taxon>
        <taxon>Chitinophagaceae</taxon>
        <taxon>Niastella</taxon>
    </lineage>
</organism>
<accession>A0ABX3NU37</accession>
<dbReference type="EMBL" id="LWBO01000026">
    <property type="protein sequence ID" value="OQP44381.1"/>
    <property type="molecule type" value="Genomic_DNA"/>
</dbReference>
<evidence type="ECO:0000313" key="2">
    <source>
        <dbReference type="Proteomes" id="UP000192277"/>
    </source>
</evidence>